<evidence type="ECO:0000313" key="3">
    <source>
        <dbReference type="Proteomes" id="UP000290289"/>
    </source>
</evidence>
<comment type="caution">
    <text evidence="2">The sequence shown here is derived from an EMBL/GenBank/DDBJ whole genome shotgun (WGS) entry which is preliminary data.</text>
</comment>
<keyword evidence="1" id="KW-0472">Membrane</keyword>
<sequence>MVLSAALPIFHQNHISNSSNFEHDMPGEGQYPHSYPKIILISVGVVSYLSKIRFPKSYLSFACFPSVVQTSKVKGTIVIGILRMVTGKVDKKEPQIRNSQYGFSLLFSSFCFGCCRTVIFLLITSLIFSLR</sequence>
<evidence type="ECO:0000256" key="1">
    <source>
        <dbReference type="SAM" id="Phobius"/>
    </source>
</evidence>
<reference evidence="2 3" key="1">
    <citation type="submission" date="2018-10" db="EMBL/GenBank/DDBJ databases">
        <title>A high-quality apple genome assembly.</title>
        <authorList>
            <person name="Hu J."/>
        </authorList>
    </citation>
    <scope>NUCLEOTIDE SEQUENCE [LARGE SCALE GENOMIC DNA]</scope>
    <source>
        <strain evidence="3">cv. HFTH1</strain>
        <tissue evidence="2">Young leaf</tissue>
    </source>
</reference>
<feature type="transmembrane region" description="Helical" evidence="1">
    <location>
        <begin position="101"/>
        <end position="128"/>
    </location>
</feature>
<evidence type="ECO:0000313" key="2">
    <source>
        <dbReference type="EMBL" id="RXH69645.1"/>
    </source>
</evidence>
<dbReference type="AlphaFoldDB" id="A0A498HJH2"/>
<gene>
    <name evidence="2" type="ORF">DVH24_037429</name>
</gene>
<accession>A0A498HJH2</accession>
<dbReference type="Proteomes" id="UP000290289">
    <property type="component" value="Chromosome 17"/>
</dbReference>
<proteinExistence type="predicted"/>
<keyword evidence="1" id="KW-1133">Transmembrane helix</keyword>
<dbReference type="EMBL" id="RDQH01000343">
    <property type="protein sequence ID" value="RXH69645.1"/>
    <property type="molecule type" value="Genomic_DNA"/>
</dbReference>
<organism evidence="2 3">
    <name type="scientific">Malus domestica</name>
    <name type="common">Apple</name>
    <name type="synonym">Pyrus malus</name>
    <dbReference type="NCBI Taxonomy" id="3750"/>
    <lineage>
        <taxon>Eukaryota</taxon>
        <taxon>Viridiplantae</taxon>
        <taxon>Streptophyta</taxon>
        <taxon>Embryophyta</taxon>
        <taxon>Tracheophyta</taxon>
        <taxon>Spermatophyta</taxon>
        <taxon>Magnoliopsida</taxon>
        <taxon>eudicotyledons</taxon>
        <taxon>Gunneridae</taxon>
        <taxon>Pentapetalae</taxon>
        <taxon>rosids</taxon>
        <taxon>fabids</taxon>
        <taxon>Rosales</taxon>
        <taxon>Rosaceae</taxon>
        <taxon>Amygdaloideae</taxon>
        <taxon>Maleae</taxon>
        <taxon>Malus</taxon>
    </lineage>
</organism>
<name>A0A498HJH2_MALDO</name>
<keyword evidence="3" id="KW-1185">Reference proteome</keyword>
<keyword evidence="1" id="KW-0812">Transmembrane</keyword>
<protein>
    <submittedName>
        <fullName evidence="2">Uncharacterized protein</fullName>
    </submittedName>
</protein>